<comment type="caution">
    <text evidence="1">The sequence shown here is derived from an EMBL/GenBank/DDBJ whole genome shotgun (WGS) entry which is preliminary data.</text>
</comment>
<protein>
    <recommendedName>
        <fullName evidence="3">Transposase</fullName>
    </recommendedName>
</protein>
<dbReference type="RefSeq" id="WP_056984843.1">
    <property type="nucleotide sequence ID" value="NZ_AZGE01000040.1"/>
</dbReference>
<name>A0A0R1W877_9LACO</name>
<gene>
    <name evidence="1" type="ORF">FC49_GL001466</name>
</gene>
<dbReference type="AlphaFoldDB" id="A0A0R1W877"/>
<reference evidence="1 2" key="1">
    <citation type="journal article" date="2015" name="Genome Announc.">
        <title>Expanding the biotechnology potential of lactobacilli through comparative genomics of 213 strains and associated genera.</title>
        <authorList>
            <person name="Sun Z."/>
            <person name="Harris H.M."/>
            <person name="McCann A."/>
            <person name="Guo C."/>
            <person name="Argimon S."/>
            <person name="Zhang W."/>
            <person name="Yang X."/>
            <person name="Jeffery I.B."/>
            <person name="Cooney J.C."/>
            <person name="Kagawa T.F."/>
            <person name="Liu W."/>
            <person name="Song Y."/>
            <person name="Salvetti E."/>
            <person name="Wrobel A."/>
            <person name="Rasinkangas P."/>
            <person name="Parkhill J."/>
            <person name="Rea M.C."/>
            <person name="O'Sullivan O."/>
            <person name="Ritari J."/>
            <person name="Douillard F.P."/>
            <person name="Paul Ross R."/>
            <person name="Yang R."/>
            <person name="Briner A.E."/>
            <person name="Felis G.E."/>
            <person name="de Vos W.M."/>
            <person name="Barrangou R."/>
            <person name="Klaenhammer T.R."/>
            <person name="Caufield P.W."/>
            <person name="Cui Y."/>
            <person name="Zhang H."/>
            <person name="O'Toole P.W."/>
        </authorList>
    </citation>
    <scope>NUCLEOTIDE SEQUENCE [LARGE SCALE GENOMIC DNA]</scope>
    <source>
        <strain evidence="1 2">DSM 4864</strain>
    </source>
</reference>
<dbReference type="EMBL" id="AZGE01000040">
    <property type="protein sequence ID" value="KRM14110.1"/>
    <property type="molecule type" value="Genomic_DNA"/>
</dbReference>
<evidence type="ECO:0008006" key="3">
    <source>
        <dbReference type="Google" id="ProtNLM"/>
    </source>
</evidence>
<proteinExistence type="predicted"/>
<dbReference type="PATRIC" id="fig|1423779.3.peg.1508"/>
<accession>A0A0R1W877</accession>
<dbReference type="Proteomes" id="UP000050973">
    <property type="component" value="Unassembled WGS sequence"/>
</dbReference>
<evidence type="ECO:0000313" key="2">
    <source>
        <dbReference type="Proteomes" id="UP000050973"/>
    </source>
</evidence>
<organism evidence="1 2">
    <name type="scientific">Limosilactobacillus oris DSM 4864</name>
    <dbReference type="NCBI Taxonomy" id="1423779"/>
    <lineage>
        <taxon>Bacteria</taxon>
        <taxon>Bacillati</taxon>
        <taxon>Bacillota</taxon>
        <taxon>Bacilli</taxon>
        <taxon>Lactobacillales</taxon>
        <taxon>Lactobacillaceae</taxon>
        <taxon>Limosilactobacillus</taxon>
    </lineage>
</organism>
<sequence>MQLIFNLKVQLFPTEQQAQCFQECTSEYQRLCDIVSDWFYYKHHLKASRKKFNSEMYYRLREISPTINSAMIQLTYLSVARQYHQANQAFKQKACTEPLTKILKRPLSFQDSPLDYAYRCTYSFIKKNSLISMSVLNKRITMPFSIEQDLELLNAITHFGNGQLVSIIDKWFLVIPITVDKEKLPKGSDFPPAADAMP</sequence>
<evidence type="ECO:0000313" key="1">
    <source>
        <dbReference type="EMBL" id="KRM14110.1"/>
    </source>
</evidence>